<proteinExistence type="predicted"/>
<evidence type="ECO:0000313" key="1">
    <source>
        <dbReference type="EMBL" id="KFF05835.1"/>
    </source>
</evidence>
<dbReference type="AlphaFoldDB" id="A0A085ZN21"/>
<accession>A0A085ZN21</accession>
<dbReference type="EMBL" id="JPRL01000001">
    <property type="protein sequence ID" value="KFF05835.1"/>
    <property type="molecule type" value="Genomic_DNA"/>
</dbReference>
<keyword evidence="2" id="KW-1185">Reference proteome</keyword>
<evidence type="ECO:0000313" key="2">
    <source>
        <dbReference type="Proteomes" id="UP000028715"/>
    </source>
</evidence>
<gene>
    <name evidence="1" type="ORF">IW19_10005</name>
</gene>
<dbReference type="RefSeq" id="WP_035683592.1">
    <property type="nucleotide sequence ID" value="NZ_JPRL01000001.1"/>
</dbReference>
<name>A0A085ZN21_9FLAO</name>
<reference evidence="1 2" key="1">
    <citation type="submission" date="2014-07" db="EMBL/GenBank/DDBJ databases">
        <title>Genome of Flavobacterium reichenbachii LMG 25512.</title>
        <authorList>
            <person name="Stropko S.J."/>
            <person name="Pipes S.E."/>
            <person name="Newman J.D."/>
        </authorList>
    </citation>
    <scope>NUCLEOTIDE SEQUENCE [LARGE SCALE GENOMIC DNA]</scope>
    <source>
        <strain evidence="1 2">LMG 25512</strain>
    </source>
</reference>
<comment type="caution">
    <text evidence="1">The sequence shown here is derived from an EMBL/GenBank/DDBJ whole genome shotgun (WGS) entry which is preliminary data.</text>
</comment>
<dbReference type="Proteomes" id="UP000028715">
    <property type="component" value="Unassembled WGS sequence"/>
</dbReference>
<sequence>MGFNFTGIVVNKNYEDDINVLAKDLGLGNLKYEEEIEFSEAHHYVSKNTRHCVVYPAENGTLIFLCQPLLNIERIAKNEEVLSFLISEYSMTFFFEYYKKDRSVINLNNSNSVFECVRSKILITDNEIAEYGDKLPIESSNNLDTMDTIFHLISEVLGQEFGSIDMNCKIKTYYMSSDNSDDEAWEPKLELPYEFEVGWPNYPIILQRNNQSIKFEIETTYDLKILFKFTGKALHCFLNALMETFNINIKNTIPEDMQEKIFALPILDFYRTEGVSWKVFSDNPQNYFEFYVTRYNFHDKLIIYSDKEYYQNIINYFNVF</sequence>
<protein>
    <submittedName>
        <fullName evidence="1">Uncharacterized protein</fullName>
    </submittedName>
</protein>
<dbReference type="OrthoDB" id="6705767at2"/>
<organism evidence="1 2">
    <name type="scientific">Flavobacterium reichenbachii</name>
    <dbReference type="NCBI Taxonomy" id="362418"/>
    <lineage>
        <taxon>Bacteria</taxon>
        <taxon>Pseudomonadati</taxon>
        <taxon>Bacteroidota</taxon>
        <taxon>Flavobacteriia</taxon>
        <taxon>Flavobacteriales</taxon>
        <taxon>Flavobacteriaceae</taxon>
        <taxon>Flavobacterium</taxon>
    </lineage>
</organism>